<reference evidence="4 5" key="1">
    <citation type="submission" date="2024-06" db="EMBL/GenBank/DDBJ databases">
        <title>The Natural Products Discovery Center: Release of the First 8490 Sequenced Strains for Exploring Actinobacteria Biosynthetic Diversity.</title>
        <authorList>
            <person name="Kalkreuter E."/>
            <person name="Kautsar S.A."/>
            <person name="Yang D."/>
            <person name="Bader C.D."/>
            <person name="Teijaro C.N."/>
            <person name="Fluegel L."/>
            <person name="Davis C.M."/>
            <person name="Simpson J.R."/>
            <person name="Lauterbach L."/>
            <person name="Steele A.D."/>
            <person name="Gui C."/>
            <person name="Meng S."/>
            <person name="Li G."/>
            <person name="Viehrig K."/>
            <person name="Ye F."/>
            <person name="Su P."/>
            <person name="Kiefer A.F."/>
            <person name="Nichols A."/>
            <person name="Cepeda A.J."/>
            <person name="Yan W."/>
            <person name="Fan B."/>
            <person name="Jiang Y."/>
            <person name="Adhikari A."/>
            <person name="Zheng C.-J."/>
            <person name="Schuster L."/>
            <person name="Cowan T.M."/>
            <person name="Smanski M.J."/>
            <person name="Chevrette M.G."/>
            <person name="De Carvalho L.P.S."/>
            <person name="Shen B."/>
        </authorList>
    </citation>
    <scope>NUCLEOTIDE SEQUENCE [LARGE SCALE GENOMIC DNA]</scope>
    <source>
        <strain evidence="4 5">NPDC052347</strain>
    </source>
</reference>
<evidence type="ECO:0000256" key="1">
    <source>
        <dbReference type="ARBA" id="ARBA00022679"/>
    </source>
</evidence>
<comment type="caution">
    <text evidence="4">The sequence shown here is derived from an EMBL/GenBank/DDBJ whole genome shotgun (WGS) entry which is preliminary data.</text>
</comment>
<gene>
    <name evidence="4" type="ORF">AB0L16_20520</name>
</gene>
<dbReference type="PROSITE" id="PS51186">
    <property type="entry name" value="GNAT"/>
    <property type="match status" value="1"/>
</dbReference>
<dbReference type="EMBL" id="JBFAUK010000016">
    <property type="protein sequence ID" value="MEV5508801.1"/>
    <property type="molecule type" value="Genomic_DNA"/>
</dbReference>
<dbReference type="SUPFAM" id="SSF55729">
    <property type="entry name" value="Acyl-CoA N-acyltransferases (Nat)"/>
    <property type="match status" value="1"/>
</dbReference>
<protein>
    <submittedName>
        <fullName evidence="4">GNAT family N-acetyltransferase</fullName>
    </submittedName>
</protein>
<sequence>MQIEQATERDADTIAALISEIETYYGGEETPVEPDHIRAWLFSDRPVATVLLARDNGQILGMASYSFLWPAAGADASLFLKELFVRENARRRGVATALMARVREAAAQAGCSRVEWTADADNPAALAFYQALGAQPHHSKTFYRIEQANGRR</sequence>
<organism evidence="4 5">
    <name type="scientific">Streptomyces orinoci</name>
    <name type="common">Streptoverticillium orinoci</name>
    <dbReference type="NCBI Taxonomy" id="67339"/>
    <lineage>
        <taxon>Bacteria</taxon>
        <taxon>Bacillati</taxon>
        <taxon>Actinomycetota</taxon>
        <taxon>Actinomycetes</taxon>
        <taxon>Kitasatosporales</taxon>
        <taxon>Streptomycetaceae</taxon>
        <taxon>Streptomyces</taxon>
    </lineage>
</organism>
<dbReference type="Gene3D" id="3.40.630.30">
    <property type="match status" value="1"/>
</dbReference>
<dbReference type="Pfam" id="PF00583">
    <property type="entry name" value="Acetyltransf_1"/>
    <property type="match status" value="1"/>
</dbReference>
<dbReference type="CDD" id="cd04301">
    <property type="entry name" value="NAT_SF"/>
    <property type="match status" value="1"/>
</dbReference>
<keyword evidence="1" id="KW-0808">Transferase</keyword>
<feature type="domain" description="N-acetyltransferase" evidence="3">
    <location>
        <begin position="1"/>
        <end position="152"/>
    </location>
</feature>
<name>A0ABV3K0X2_STRON</name>
<proteinExistence type="predicted"/>
<keyword evidence="5" id="KW-1185">Reference proteome</keyword>
<dbReference type="InterPro" id="IPR016181">
    <property type="entry name" value="Acyl_CoA_acyltransferase"/>
</dbReference>
<evidence type="ECO:0000313" key="4">
    <source>
        <dbReference type="EMBL" id="MEV5508801.1"/>
    </source>
</evidence>
<dbReference type="Proteomes" id="UP001552594">
    <property type="component" value="Unassembled WGS sequence"/>
</dbReference>
<keyword evidence="2" id="KW-0012">Acyltransferase</keyword>
<evidence type="ECO:0000256" key="2">
    <source>
        <dbReference type="ARBA" id="ARBA00023315"/>
    </source>
</evidence>
<dbReference type="InterPro" id="IPR000182">
    <property type="entry name" value="GNAT_dom"/>
</dbReference>
<evidence type="ECO:0000259" key="3">
    <source>
        <dbReference type="PROSITE" id="PS51186"/>
    </source>
</evidence>
<evidence type="ECO:0000313" key="5">
    <source>
        <dbReference type="Proteomes" id="UP001552594"/>
    </source>
</evidence>
<dbReference type="InterPro" id="IPR050832">
    <property type="entry name" value="Bact_Acetyltransf"/>
</dbReference>
<accession>A0ABV3K0X2</accession>
<dbReference type="RefSeq" id="WP_109284643.1">
    <property type="nucleotide sequence ID" value="NZ_JBFAUK010000016.1"/>
</dbReference>
<dbReference type="PANTHER" id="PTHR43877">
    <property type="entry name" value="AMINOALKYLPHOSPHONATE N-ACETYLTRANSFERASE-RELATED-RELATED"/>
    <property type="match status" value="1"/>
</dbReference>